<feature type="repeat" description="NHL" evidence="2">
    <location>
        <begin position="914"/>
        <end position="953"/>
    </location>
</feature>
<evidence type="ECO:0000313" key="4">
    <source>
        <dbReference type="Proteomes" id="UP000189670"/>
    </source>
</evidence>
<evidence type="ECO:0000313" key="3">
    <source>
        <dbReference type="EMBL" id="ETR70408.1"/>
    </source>
</evidence>
<dbReference type="InterPro" id="IPR001258">
    <property type="entry name" value="NHL_repeat"/>
</dbReference>
<feature type="repeat" description="NHL" evidence="2">
    <location>
        <begin position="772"/>
        <end position="808"/>
    </location>
</feature>
<dbReference type="InterPro" id="IPR050952">
    <property type="entry name" value="TRIM-NHL_E3_ligases"/>
</dbReference>
<dbReference type="PANTHER" id="PTHR24104:SF25">
    <property type="entry name" value="PROTEIN LIN-41"/>
    <property type="match status" value="1"/>
</dbReference>
<feature type="repeat" description="NHL" evidence="2">
    <location>
        <begin position="1014"/>
        <end position="1048"/>
    </location>
</feature>
<feature type="repeat" description="NHL" evidence="2">
    <location>
        <begin position="865"/>
        <end position="904"/>
    </location>
</feature>
<comment type="caution">
    <text evidence="3">The sequence shown here is derived from an EMBL/GenBank/DDBJ whole genome shotgun (WGS) entry which is preliminary data.</text>
</comment>
<dbReference type="SUPFAM" id="SSF101898">
    <property type="entry name" value="NHL repeat"/>
    <property type="match status" value="1"/>
</dbReference>
<protein>
    <recommendedName>
        <fullName evidence="5">NHL repeat containing protein</fullName>
    </recommendedName>
</protein>
<dbReference type="Pfam" id="PF01436">
    <property type="entry name" value="NHL"/>
    <property type="match status" value="2"/>
</dbReference>
<keyword evidence="1" id="KW-0677">Repeat</keyword>
<feature type="non-terminal residue" evidence="3">
    <location>
        <position position="1398"/>
    </location>
</feature>
<dbReference type="EMBL" id="ATBP01000429">
    <property type="protein sequence ID" value="ETR70408.1"/>
    <property type="molecule type" value="Genomic_DNA"/>
</dbReference>
<feature type="repeat" description="NHL" evidence="2">
    <location>
        <begin position="957"/>
        <end position="999"/>
    </location>
</feature>
<dbReference type="PANTHER" id="PTHR24104">
    <property type="entry name" value="E3 UBIQUITIN-PROTEIN LIGASE NHLRC1-RELATED"/>
    <property type="match status" value="1"/>
</dbReference>
<evidence type="ECO:0000256" key="2">
    <source>
        <dbReference type="PROSITE-ProRule" id="PRU00504"/>
    </source>
</evidence>
<accession>A0A1V1P6J7</accession>
<reference evidence="4" key="1">
    <citation type="submission" date="2012-11" db="EMBL/GenBank/DDBJ databases">
        <authorList>
            <person name="Lucero-Rivera Y.E."/>
            <person name="Tovar-Ramirez D."/>
        </authorList>
    </citation>
    <scope>NUCLEOTIDE SEQUENCE [LARGE SCALE GENOMIC DNA]</scope>
    <source>
        <strain evidence="4">Araruama</strain>
    </source>
</reference>
<dbReference type="InterPro" id="IPR011042">
    <property type="entry name" value="6-blade_b-propeller_TolB-like"/>
</dbReference>
<evidence type="ECO:0000256" key="1">
    <source>
        <dbReference type="ARBA" id="ARBA00022737"/>
    </source>
</evidence>
<feature type="repeat" description="NHL" evidence="2">
    <location>
        <begin position="812"/>
        <end position="854"/>
    </location>
</feature>
<sequence>MYGQISGNDCVIGGSIYFSPHLYHSSTFWLNDNKFITTFGEVGEAVVGDQSYLSNSLGIATTNGSDGDLVQVTFSGIVDGLSGLNDYSDYYADDNGNLTTTVTDRYLGYALSDTQLKIETTSLGSDTKIHAKDIAGVSTNGSNGQVLSSNGDGSFSWGNIEVTNNEIDGSSNSGQVLISDSSGDTSWQFIQNEKNEFTVASGQTISVGDIVAFSDGKISKGVSGLAEPYDGSAYSFNSAIKDYVCGAKISETSFVIAFRDRTTTTGRAIIGQIDDLSVSWGAEYTFSSTDIDTLAIESFGDNSFVLLYGDVDNGYKGTSIVGSVNGSEITFADKIIANDARTLEIELCQLNNNTIVALYRDEGNTSHQVNRIGEISGDTITWGANDYLVSDGNYAEDNALVCLNESQFVAIYDDSDIGKAVVGNVSGTAISYGEEYTFNAADIIHSDADRINDNTFLIAYKINYSPYDGIAIIGQVSGDTISFGTPNTFNSETTSAISTAGLPDGRFILTYKNLFNQSKCFYGKVSGKEFGSTDYIYYSASNPYVSDTFWLNENKFVTTYGTIGGAVVSKQAYVPSIGIATTSGNSGDKVQVTFSGIADGLSGLSEFTDYYADESGNLTTTKTDRYLGYALTSSQLKLQTTAIGSDVKIHATDISGISSNGGNGQILSSNGDGTFSWTEIAANSEISDGSITTEKISDNAITYTKIAAGSIAADRLAGSNSSPLNNGTSGQSLSSNGDGTFSWIQSTPFSSLSTAGGAVYSYSIGLDDANTGSGPGEFDYPYFLTMDDAGILYVSDTYNNRIQLFTTEGQYIKSIGSSGTGAGEFDESNGIAVHDSKIYVVDQKNHRVQVLNADSGVFDYSIGTGTSGSNPGEFDSPSGIAVDNNGKIYVADSRNHRVQVFSASGSFEYSIGTGIAGSNAGEFNRPYDVYVDSAGKIYVTDQSNSRVQIFSASGEYVNSFGSSGQGPGEFGSPTGITIDSVGKIYVSDYDHRIQVFSSSYAYEYSIGTLDSSLDAGKFEEPVGMFVNETGKLFVADSYNQRIQIFQVPVTGYFIEIGSIGLGTSSPTETLEVVGSIKFVDGNQSDGKLFISNDDGKGSWQTIDAIPNNSIQITKIAGSSNTNQVLVTDSSGNSSWQYIKNEMNEFTVASGASISVGDMVQFDDNVISKGIGSYSTIPTVGTKSTFNTGTTDHTCGVKINDTTFVSVFRDRTTETGRAIIGQLNGTTISWGDQYTFSVTDVDNVAVCLAGENTFVVMYEDKALTREGMAIVGTVNGTDITFGSKILSNVGNTYSIELTQLDNNKIVAQYRDDGNAGYETVLVGEVNGYSITWGANDYPVSDAKYVAANSLNTLNPSKIISIYNYGNAGKASIGEISGTAVSFGDEYTFQAGSIIYPSIA</sequence>
<evidence type="ECO:0008006" key="5">
    <source>
        <dbReference type="Google" id="ProtNLM"/>
    </source>
</evidence>
<organism evidence="3 4">
    <name type="scientific">Candidatus Magnetoglobus multicellularis str. Araruama</name>
    <dbReference type="NCBI Taxonomy" id="890399"/>
    <lineage>
        <taxon>Bacteria</taxon>
        <taxon>Pseudomonadati</taxon>
        <taxon>Thermodesulfobacteriota</taxon>
        <taxon>Desulfobacteria</taxon>
        <taxon>Desulfobacterales</taxon>
        <taxon>Desulfobacteraceae</taxon>
        <taxon>Candidatus Magnetoglobus</taxon>
    </lineage>
</organism>
<dbReference type="PROSITE" id="PS51125">
    <property type="entry name" value="NHL"/>
    <property type="match status" value="6"/>
</dbReference>
<dbReference type="Proteomes" id="UP000189670">
    <property type="component" value="Unassembled WGS sequence"/>
</dbReference>
<gene>
    <name evidence="3" type="ORF">OMM_08835</name>
</gene>
<dbReference type="Gene3D" id="2.120.10.30">
    <property type="entry name" value="TolB, C-terminal domain"/>
    <property type="match status" value="3"/>
</dbReference>
<name>A0A1V1P6J7_9BACT</name>
<dbReference type="GO" id="GO:0008270">
    <property type="term" value="F:zinc ion binding"/>
    <property type="evidence" value="ECO:0007669"/>
    <property type="project" value="UniProtKB-KW"/>
</dbReference>
<dbReference type="CDD" id="cd14957">
    <property type="entry name" value="NHL_like_2"/>
    <property type="match status" value="1"/>
</dbReference>
<proteinExistence type="predicted"/>
<dbReference type="Pfam" id="PF17170">
    <property type="entry name" value="DUF5128"/>
    <property type="match status" value="2"/>
</dbReference>